<keyword evidence="3" id="KW-0805">Transcription regulation</keyword>
<dbReference type="Proteomes" id="UP001595882">
    <property type="component" value="Unassembled WGS sequence"/>
</dbReference>
<evidence type="ECO:0000259" key="9">
    <source>
        <dbReference type="PROSITE" id="PS51755"/>
    </source>
</evidence>
<protein>
    <submittedName>
        <fullName evidence="10">Response regulator transcription factor</fullName>
    </submittedName>
</protein>
<reference evidence="11" key="1">
    <citation type="journal article" date="2019" name="Int. J. Syst. Evol. Microbiol.">
        <title>The Global Catalogue of Microorganisms (GCM) 10K type strain sequencing project: providing services to taxonomists for standard genome sequencing and annotation.</title>
        <authorList>
            <consortium name="The Broad Institute Genomics Platform"/>
            <consortium name="The Broad Institute Genome Sequencing Center for Infectious Disease"/>
            <person name="Wu L."/>
            <person name="Ma J."/>
        </authorList>
    </citation>
    <scope>NUCLEOTIDE SEQUENCE [LARGE SCALE GENOMIC DNA]</scope>
    <source>
        <strain evidence="11">CCUG 37865</strain>
    </source>
</reference>
<evidence type="ECO:0000259" key="8">
    <source>
        <dbReference type="PROSITE" id="PS50110"/>
    </source>
</evidence>
<dbReference type="SMART" id="SM00448">
    <property type="entry name" value="REC"/>
    <property type="match status" value="1"/>
</dbReference>
<dbReference type="RefSeq" id="WP_390250057.1">
    <property type="nucleotide sequence ID" value="NZ_JBHSDT010000004.1"/>
</dbReference>
<evidence type="ECO:0000313" key="10">
    <source>
        <dbReference type="EMBL" id="MFC4402452.1"/>
    </source>
</evidence>
<keyword evidence="11" id="KW-1185">Reference proteome</keyword>
<dbReference type="PANTHER" id="PTHR48111">
    <property type="entry name" value="REGULATOR OF RPOS"/>
    <property type="match status" value="1"/>
</dbReference>
<keyword evidence="1 6" id="KW-0597">Phosphoprotein</keyword>
<dbReference type="PANTHER" id="PTHR48111:SF2">
    <property type="entry name" value="RESPONSE REGULATOR SAER"/>
    <property type="match status" value="1"/>
</dbReference>
<evidence type="ECO:0000256" key="2">
    <source>
        <dbReference type="ARBA" id="ARBA00023012"/>
    </source>
</evidence>
<proteinExistence type="predicted"/>
<dbReference type="PROSITE" id="PS51755">
    <property type="entry name" value="OMPR_PHOB"/>
    <property type="match status" value="1"/>
</dbReference>
<dbReference type="SUPFAM" id="SSF52172">
    <property type="entry name" value="CheY-like"/>
    <property type="match status" value="1"/>
</dbReference>
<dbReference type="InterPro" id="IPR001789">
    <property type="entry name" value="Sig_transdc_resp-reg_receiver"/>
</dbReference>
<evidence type="ECO:0000256" key="3">
    <source>
        <dbReference type="ARBA" id="ARBA00023015"/>
    </source>
</evidence>
<feature type="modified residue" description="4-aspartylphosphate" evidence="6">
    <location>
        <position position="54"/>
    </location>
</feature>
<sequence>MASERILIVDDDPDIRTLLELYIKENGYQVLIAEDGIDALTIVRKTLPDLIMLDVMMPRLDGYELCQELRKTTDIPILFLSSKQDDIDKILALGVGGDDFIEKDTNPLLILAKIKAHLRRYRDLSNKNKSNEITVENSSIIEYPGLVINLESAVVKLNNQPLRLSAKEFQILCLLAQNPEKIFSVEKLFELIWDENSLGDYRTVMVHISNLRKKLETNTENPKYIETVRGIGYKFNQIEKENS</sequence>
<dbReference type="EMBL" id="JBHSDT010000004">
    <property type="protein sequence ID" value="MFC4402452.1"/>
    <property type="molecule type" value="Genomic_DNA"/>
</dbReference>
<evidence type="ECO:0000256" key="4">
    <source>
        <dbReference type="ARBA" id="ARBA00023125"/>
    </source>
</evidence>
<dbReference type="InterPro" id="IPR011006">
    <property type="entry name" value="CheY-like_superfamily"/>
</dbReference>
<keyword evidence="2" id="KW-0902">Two-component regulatory system</keyword>
<keyword evidence="5" id="KW-0804">Transcription</keyword>
<dbReference type="Gene3D" id="3.40.50.2300">
    <property type="match status" value="1"/>
</dbReference>
<evidence type="ECO:0000256" key="5">
    <source>
        <dbReference type="ARBA" id="ARBA00023163"/>
    </source>
</evidence>
<dbReference type="CDD" id="cd17574">
    <property type="entry name" value="REC_OmpR"/>
    <property type="match status" value="1"/>
</dbReference>
<dbReference type="Pfam" id="PF00486">
    <property type="entry name" value="Trans_reg_C"/>
    <property type="match status" value="1"/>
</dbReference>
<dbReference type="InterPro" id="IPR036388">
    <property type="entry name" value="WH-like_DNA-bd_sf"/>
</dbReference>
<dbReference type="CDD" id="cd00383">
    <property type="entry name" value="trans_reg_C"/>
    <property type="match status" value="1"/>
</dbReference>
<evidence type="ECO:0000256" key="7">
    <source>
        <dbReference type="PROSITE-ProRule" id="PRU01091"/>
    </source>
</evidence>
<dbReference type="InterPro" id="IPR001867">
    <property type="entry name" value="OmpR/PhoB-type_DNA-bd"/>
</dbReference>
<name>A0ABV8WT79_9BACI</name>
<feature type="DNA-binding region" description="OmpR/PhoB-type" evidence="7">
    <location>
        <begin position="138"/>
        <end position="237"/>
    </location>
</feature>
<gene>
    <name evidence="10" type="ORF">ACFOY7_05150</name>
</gene>
<comment type="caution">
    <text evidence="10">The sequence shown here is derived from an EMBL/GenBank/DDBJ whole genome shotgun (WGS) entry which is preliminary data.</text>
</comment>
<keyword evidence="4 7" id="KW-0238">DNA-binding</keyword>
<dbReference type="Pfam" id="PF00072">
    <property type="entry name" value="Response_reg"/>
    <property type="match status" value="1"/>
</dbReference>
<evidence type="ECO:0000256" key="6">
    <source>
        <dbReference type="PROSITE-ProRule" id="PRU00169"/>
    </source>
</evidence>
<feature type="domain" description="Response regulatory" evidence="8">
    <location>
        <begin position="5"/>
        <end position="118"/>
    </location>
</feature>
<evidence type="ECO:0000256" key="1">
    <source>
        <dbReference type="ARBA" id="ARBA00022553"/>
    </source>
</evidence>
<dbReference type="PROSITE" id="PS50110">
    <property type="entry name" value="RESPONSE_REGULATORY"/>
    <property type="match status" value="1"/>
</dbReference>
<evidence type="ECO:0000313" key="11">
    <source>
        <dbReference type="Proteomes" id="UP001595882"/>
    </source>
</evidence>
<dbReference type="SMART" id="SM00862">
    <property type="entry name" value="Trans_reg_C"/>
    <property type="match status" value="1"/>
</dbReference>
<feature type="domain" description="OmpR/PhoB-type" evidence="9">
    <location>
        <begin position="138"/>
        <end position="237"/>
    </location>
</feature>
<accession>A0ABV8WT79</accession>
<dbReference type="Gene3D" id="1.10.10.10">
    <property type="entry name" value="Winged helix-like DNA-binding domain superfamily/Winged helix DNA-binding domain"/>
    <property type="match status" value="1"/>
</dbReference>
<organism evidence="10 11">
    <name type="scientific">Gracilibacillus xinjiangensis</name>
    <dbReference type="NCBI Taxonomy" id="1193282"/>
    <lineage>
        <taxon>Bacteria</taxon>
        <taxon>Bacillati</taxon>
        <taxon>Bacillota</taxon>
        <taxon>Bacilli</taxon>
        <taxon>Bacillales</taxon>
        <taxon>Bacillaceae</taxon>
        <taxon>Gracilibacillus</taxon>
    </lineage>
</organism>
<dbReference type="InterPro" id="IPR039420">
    <property type="entry name" value="WalR-like"/>
</dbReference>